<dbReference type="InterPro" id="IPR001537">
    <property type="entry name" value="SpoU_MeTrfase"/>
</dbReference>
<dbReference type="InterPro" id="IPR004384">
    <property type="entry name" value="RNA_MeTrfase_TrmJ/LasT"/>
</dbReference>
<dbReference type="OrthoDB" id="9806346at2"/>
<feature type="domain" description="tRNA/rRNA methyltransferase SpoU type" evidence="6">
    <location>
        <begin position="16"/>
        <end position="165"/>
    </location>
</feature>
<dbReference type="CDD" id="cd18093">
    <property type="entry name" value="SpoU-like_TrmJ"/>
    <property type="match status" value="1"/>
</dbReference>
<comment type="subunit">
    <text evidence="5">Homodimer.</text>
</comment>
<dbReference type="GO" id="GO:0160206">
    <property type="term" value="F:tRNA (cytidine(32)/uridine(32)-2'-O)-methyltransferase activity"/>
    <property type="evidence" value="ECO:0007669"/>
    <property type="project" value="UniProtKB-EC"/>
</dbReference>
<dbReference type="EC" id="2.1.1.200" evidence="5"/>
<keyword evidence="8" id="KW-1185">Reference proteome</keyword>
<protein>
    <recommendedName>
        <fullName evidence="5">tRNA (cytidine/uridine-2'-O-)-methyltransferase TrmJ</fullName>
        <ecNumber evidence="5">2.1.1.200</ecNumber>
    </recommendedName>
    <alternativeName>
        <fullName evidence="5">tRNA (cytidine(32)/uridine(32)-2'-O)-methyltransferase</fullName>
    </alternativeName>
    <alternativeName>
        <fullName evidence="5">tRNA Cm32/Um32 methyltransferase</fullName>
    </alternativeName>
</protein>
<keyword evidence="2 5" id="KW-0489">Methyltransferase</keyword>
<dbReference type="InterPro" id="IPR029026">
    <property type="entry name" value="tRNA_m1G_MTases_N"/>
</dbReference>
<dbReference type="PANTHER" id="PTHR42786">
    <property type="entry name" value="TRNA/RRNA METHYLTRANSFERASE"/>
    <property type="match status" value="1"/>
</dbReference>
<evidence type="ECO:0000256" key="5">
    <source>
        <dbReference type="RuleBase" id="RU362024"/>
    </source>
</evidence>
<comment type="similarity">
    <text evidence="1">Belongs to the class IV-like SAM-binding methyltransferase superfamily. RNA methyltransferase TrmH family.</text>
</comment>
<reference evidence="7 8" key="1">
    <citation type="submission" date="2019-03" db="EMBL/GenBank/DDBJ databases">
        <title>Genome sequence of Thiobacillaceae bacterium LSR1, a sulfur-oxidizing bacterium isolated from freshwater sediment.</title>
        <authorList>
            <person name="Li S."/>
        </authorList>
    </citation>
    <scope>NUCLEOTIDE SEQUENCE [LARGE SCALE GENOMIC DNA]</scope>
    <source>
        <strain evidence="7 8">LSR1</strain>
    </source>
</reference>
<evidence type="ECO:0000256" key="3">
    <source>
        <dbReference type="ARBA" id="ARBA00022679"/>
    </source>
</evidence>
<dbReference type="PANTHER" id="PTHR42786:SF2">
    <property type="entry name" value="TRNA (CYTIDINE_URIDINE-2'-O-)-METHYLTRANSFERASE TRMJ"/>
    <property type="match status" value="1"/>
</dbReference>
<keyword evidence="5" id="KW-0963">Cytoplasm</keyword>
<dbReference type="Gene3D" id="3.40.1280.10">
    <property type="match status" value="1"/>
</dbReference>
<dbReference type="GO" id="GO:0002128">
    <property type="term" value="P:tRNA nucleoside ribose methylation"/>
    <property type="evidence" value="ECO:0007669"/>
    <property type="project" value="TreeGrafter"/>
</dbReference>
<comment type="subcellular location">
    <subcellularLocation>
        <location evidence="5">Cytoplasm</location>
    </subcellularLocation>
</comment>
<comment type="catalytic activity">
    <reaction evidence="5">
        <text>uridine(32) in tRNA + S-adenosyl-L-methionine = 2'-O-methyluridine(32) in tRNA + S-adenosyl-L-homocysteine + H(+)</text>
        <dbReference type="Rhea" id="RHEA:42936"/>
        <dbReference type="Rhea" id="RHEA-COMP:10107"/>
        <dbReference type="Rhea" id="RHEA-COMP:10290"/>
        <dbReference type="ChEBI" id="CHEBI:15378"/>
        <dbReference type="ChEBI" id="CHEBI:57856"/>
        <dbReference type="ChEBI" id="CHEBI:59789"/>
        <dbReference type="ChEBI" id="CHEBI:65315"/>
        <dbReference type="ChEBI" id="CHEBI:74478"/>
        <dbReference type="EC" id="2.1.1.200"/>
    </reaction>
</comment>
<name>A0A4R1BLY7_9PROT</name>
<dbReference type="InterPro" id="IPR029028">
    <property type="entry name" value="Alpha/beta_knot_MTases"/>
</dbReference>
<dbReference type="Pfam" id="PF00588">
    <property type="entry name" value="SpoU_methylase"/>
    <property type="match status" value="1"/>
</dbReference>
<dbReference type="Proteomes" id="UP000295443">
    <property type="component" value="Unassembled WGS sequence"/>
</dbReference>
<comment type="function">
    <text evidence="5">Catalyzes the formation of 2'O-methylated cytidine (Cm32) or 2'O-methylated uridine (Um32) at position 32 in tRNA.</text>
</comment>
<evidence type="ECO:0000256" key="1">
    <source>
        <dbReference type="ARBA" id="ARBA00007228"/>
    </source>
</evidence>
<evidence type="ECO:0000256" key="2">
    <source>
        <dbReference type="ARBA" id="ARBA00022603"/>
    </source>
</evidence>
<dbReference type="GO" id="GO:0003723">
    <property type="term" value="F:RNA binding"/>
    <property type="evidence" value="ECO:0007669"/>
    <property type="project" value="InterPro"/>
</dbReference>
<comment type="catalytic activity">
    <reaction evidence="5">
        <text>cytidine(32) in tRNA + S-adenosyl-L-methionine = 2'-O-methylcytidine(32) in tRNA + S-adenosyl-L-homocysteine + H(+)</text>
        <dbReference type="Rhea" id="RHEA:42932"/>
        <dbReference type="Rhea" id="RHEA-COMP:10288"/>
        <dbReference type="Rhea" id="RHEA-COMP:10289"/>
        <dbReference type="ChEBI" id="CHEBI:15378"/>
        <dbReference type="ChEBI" id="CHEBI:57856"/>
        <dbReference type="ChEBI" id="CHEBI:59789"/>
        <dbReference type="ChEBI" id="CHEBI:74495"/>
        <dbReference type="ChEBI" id="CHEBI:82748"/>
        <dbReference type="EC" id="2.1.1.200"/>
    </reaction>
</comment>
<evidence type="ECO:0000313" key="7">
    <source>
        <dbReference type="EMBL" id="TCJ18409.1"/>
    </source>
</evidence>
<accession>A0A4R1BLY7</accession>
<dbReference type="Gene3D" id="1.10.8.590">
    <property type="match status" value="1"/>
</dbReference>
<dbReference type="GO" id="GO:0005829">
    <property type="term" value="C:cytosol"/>
    <property type="evidence" value="ECO:0007669"/>
    <property type="project" value="TreeGrafter"/>
</dbReference>
<evidence type="ECO:0000259" key="6">
    <source>
        <dbReference type="Pfam" id="PF00588"/>
    </source>
</evidence>
<keyword evidence="5" id="KW-0819">tRNA processing</keyword>
<keyword evidence="3 7" id="KW-0808">Transferase</keyword>
<evidence type="ECO:0000256" key="4">
    <source>
        <dbReference type="ARBA" id="ARBA00022691"/>
    </source>
</evidence>
<proteinExistence type="inferred from homology"/>
<dbReference type="GO" id="GO:0106339">
    <property type="term" value="F:tRNA (cytidine(32)-2'-O)-methyltransferase activity"/>
    <property type="evidence" value="ECO:0007669"/>
    <property type="project" value="RHEA"/>
</dbReference>
<dbReference type="NCBIfam" id="TIGR00050">
    <property type="entry name" value="rRNA_methyl_1"/>
    <property type="match status" value="1"/>
</dbReference>
<dbReference type="EMBL" id="SJZB01000011">
    <property type="protein sequence ID" value="TCJ18409.1"/>
    <property type="molecule type" value="Genomic_DNA"/>
</dbReference>
<keyword evidence="4 5" id="KW-0949">S-adenosyl-L-methionine</keyword>
<gene>
    <name evidence="5" type="primary">trmJ</name>
    <name evidence="7" type="ORF">EZJ19_02420</name>
</gene>
<dbReference type="AlphaFoldDB" id="A0A4R1BLY7"/>
<evidence type="ECO:0000313" key="8">
    <source>
        <dbReference type="Proteomes" id="UP000295443"/>
    </source>
</evidence>
<organism evidence="7 8">
    <name type="scientific">Parasulfuritortus cantonensis</name>
    <dbReference type="NCBI Taxonomy" id="2528202"/>
    <lineage>
        <taxon>Bacteria</taxon>
        <taxon>Pseudomonadati</taxon>
        <taxon>Pseudomonadota</taxon>
        <taxon>Betaproteobacteria</taxon>
        <taxon>Nitrosomonadales</taxon>
        <taxon>Thiobacillaceae</taxon>
        <taxon>Parasulfuritortus</taxon>
    </lineage>
</organism>
<dbReference type="SUPFAM" id="SSF75217">
    <property type="entry name" value="alpha/beta knot"/>
    <property type="match status" value="1"/>
</dbReference>
<sequence>MAGDFTLKPVNPLDNIRIVLVETSHPGNLGAAARAMKVMGLSRLCLVNPKCAIDDEARARASGAVDVLDAAVLCGDLDGALAGTVLAAACTSRRRDLPHPDLTPRRAAPELLLQAAAAPVAVVFGSETFGLSNEQLGKCRWLLNIPTNPDYASLNLGAAVQVVAYELRCGLADRTLDLPEFTPASHEEVEGLLGALEETLVEIGFLDPAHPKRLMPRLRRFFARAGLEKEEVAIWRGIAGAARSRGRR</sequence>
<dbReference type="PIRSF" id="PIRSF004808">
    <property type="entry name" value="LasT"/>
    <property type="match status" value="1"/>
</dbReference>
<comment type="caution">
    <text evidence="7">The sequence shown here is derived from an EMBL/GenBank/DDBJ whole genome shotgun (WGS) entry which is preliminary data.</text>
</comment>
<dbReference type="FunFam" id="3.40.1280.10:FF:000006">
    <property type="entry name" value="Uncharacterized tRNA/rRNA methyltransferase HI_0380"/>
    <property type="match status" value="1"/>
</dbReference>